<dbReference type="InterPro" id="IPR029055">
    <property type="entry name" value="Ntn_hydrolases_N"/>
</dbReference>
<dbReference type="PANTHER" id="PTHR35527:SF2">
    <property type="entry name" value="HYDROLASE"/>
    <property type="match status" value="1"/>
</dbReference>
<accession>A0A0F7Q0L6</accession>
<dbReference type="GO" id="GO:0045302">
    <property type="term" value="F:choloylglycine hydrolase activity"/>
    <property type="evidence" value="ECO:0007669"/>
    <property type="project" value="UniProtKB-EC"/>
</dbReference>
<comment type="similarity">
    <text evidence="2">Belongs to the peptidase C59 family.</text>
</comment>
<dbReference type="InterPro" id="IPR052193">
    <property type="entry name" value="Peptidase_C59"/>
</dbReference>
<evidence type="ECO:0000256" key="9">
    <source>
        <dbReference type="ARBA" id="ARBA00048897"/>
    </source>
</evidence>
<comment type="pathway">
    <text evidence="1">Lipid metabolism; bile acid biosynthesis.</text>
</comment>
<dbReference type="SMR" id="A0A0F7Q0L6"/>
<evidence type="ECO:0000313" key="11">
    <source>
        <dbReference type="EMBL" id="AKI05275.1"/>
    </source>
</evidence>
<reference evidence="11 12" key="1">
    <citation type="submission" date="2015-04" db="EMBL/GenBank/DDBJ databases">
        <title>Complete genome sequence of Lactobacillus salivarius Ren, a probiotic strain with antitumor activity.</title>
        <authorList>
            <person name="Sun E."/>
            <person name="Zhao L."/>
            <person name="Liu S."/>
            <person name="Zhang M."/>
            <person name="Guo H."/>
            <person name="Ren F."/>
        </authorList>
    </citation>
    <scope>NUCLEOTIDE SEQUENCE [LARGE SCALE GENOMIC DNA]</scope>
    <source>
        <strain evidence="11 12">Ren</strain>
        <plasmid evidence="11 12">pR1</plasmid>
    </source>
</reference>
<evidence type="ECO:0000259" key="10">
    <source>
        <dbReference type="Pfam" id="PF02275"/>
    </source>
</evidence>
<comment type="catalytic activity">
    <reaction evidence="8">
        <text>cholate + taurine = taurocholate + H2O</text>
        <dbReference type="Rhea" id="RHEA:47108"/>
        <dbReference type="ChEBI" id="CHEBI:15377"/>
        <dbReference type="ChEBI" id="CHEBI:29747"/>
        <dbReference type="ChEBI" id="CHEBI:36257"/>
        <dbReference type="ChEBI" id="CHEBI:507393"/>
    </reaction>
    <physiologicalReaction direction="right-to-left" evidence="8">
        <dbReference type="Rhea" id="RHEA:47110"/>
    </physiologicalReaction>
</comment>
<dbReference type="EC" id="3.5.1.24" evidence="5"/>
<comment type="catalytic activity">
    <reaction evidence="9">
        <text>taurodeoxycholate + H2O = deoxycholate + taurine</text>
        <dbReference type="Rhea" id="RHEA:47556"/>
        <dbReference type="ChEBI" id="CHEBI:15377"/>
        <dbReference type="ChEBI" id="CHEBI:23614"/>
        <dbReference type="ChEBI" id="CHEBI:36261"/>
        <dbReference type="ChEBI" id="CHEBI:507393"/>
    </reaction>
    <physiologicalReaction direction="left-to-right" evidence="9">
        <dbReference type="Rhea" id="RHEA:47557"/>
    </physiologicalReaction>
</comment>
<dbReference type="PANTHER" id="PTHR35527">
    <property type="entry name" value="CHOLOYLGLYCINE HYDROLASE"/>
    <property type="match status" value="1"/>
</dbReference>
<dbReference type="InterPro" id="IPR029132">
    <property type="entry name" value="CBAH/NAAA_C"/>
</dbReference>
<name>A0A0F7Q0L6_9LACO</name>
<dbReference type="GO" id="GO:0006629">
    <property type="term" value="P:lipid metabolic process"/>
    <property type="evidence" value="ECO:0007669"/>
    <property type="project" value="UniProtKB-KW"/>
</dbReference>
<dbReference type="Proteomes" id="UP000035027">
    <property type="component" value="Plasmid pR1"/>
</dbReference>
<dbReference type="InterPro" id="IPR047711">
    <property type="entry name" value="CBAH"/>
</dbReference>
<dbReference type="NCBIfam" id="NF038245">
    <property type="entry name" value="bile_salt_hydro"/>
    <property type="match status" value="1"/>
</dbReference>
<dbReference type="RefSeq" id="WP_047036229.1">
    <property type="nucleotide sequence ID" value="NZ_CP011404.1"/>
</dbReference>
<sequence>MCTAITLNGNSNYFGRNLDLDFSYGEQVIITPAEYEFKFRKEKAIKNHKSLIGVGIVANDYPLYFDAINEDGLGMAGLNFPGNAYYSDALENDKDNITPFEFIPWILGQCSDVNEARNLVEKINLINLSFSEQLPLAGLHWLIADREKSIVVEVTKSGVHIYDNPIGILTNNPEFNYQMYNLNKYRNLSISTPQNTFSDSVDLKVDGTGFGGIGLPGDVSPESRFVRAAFSKLNSSKGTTVEEDITQFFHILGTVEQIKGVNKTESGKEEYTVYSNCYDLDNKTLYYTTYENRQIVAVTLNKDKDGNRLVTYPFERKQIINKLN</sequence>
<proteinExistence type="inferred from homology"/>
<organism evidence="11 12">
    <name type="scientific">Ligilactobacillus salivarius str. Ren</name>
    <dbReference type="NCBI Taxonomy" id="1194971"/>
    <lineage>
        <taxon>Bacteria</taxon>
        <taxon>Bacillati</taxon>
        <taxon>Bacillota</taxon>
        <taxon>Bacilli</taxon>
        <taxon>Lactobacillales</taxon>
        <taxon>Lactobacillaceae</taxon>
        <taxon>Ligilactobacillus</taxon>
    </lineage>
</organism>
<evidence type="ECO:0000256" key="2">
    <source>
        <dbReference type="ARBA" id="ARBA00006625"/>
    </source>
</evidence>
<evidence type="ECO:0000313" key="12">
    <source>
        <dbReference type="Proteomes" id="UP000035027"/>
    </source>
</evidence>
<evidence type="ECO:0000256" key="7">
    <source>
        <dbReference type="ARBA" id="ARBA00044806"/>
    </source>
</evidence>
<keyword evidence="4" id="KW-0443">Lipid metabolism</keyword>
<feature type="domain" description="Choloylglycine hydrolase/NAAA C-terminal" evidence="10">
    <location>
        <begin position="2"/>
        <end position="308"/>
    </location>
</feature>
<dbReference type="Gene3D" id="3.60.60.10">
    <property type="entry name" value="Penicillin V Acylase, Chain A"/>
    <property type="match status" value="1"/>
</dbReference>
<evidence type="ECO:0000256" key="5">
    <source>
        <dbReference type="ARBA" id="ARBA00044769"/>
    </source>
</evidence>
<dbReference type="PATRIC" id="fig|1194971.3.peg.1742"/>
<evidence type="ECO:0000256" key="4">
    <source>
        <dbReference type="ARBA" id="ARBA00023098"/>
    </source>
</evidence>
<dbReference type="EMBL" id="CP011404">
    <property type="protein sequence ID" value="AKI05275.1"/>
    <property type="molecule type" value="Genomic_DNA"/>
</dbReference>
<gene>
    <name evidence="11" type="ORF">LsR_01757</name>
</gene>
<evidence type="ECO:0000256" key="8">
    <source>
        <dbReference type="ARBA" id="ARBA00047285"/>
    </source>
</evidence>
<dbReference type="AlphaFoldDB" id="A0A0F7Q0L6"/>
<dbReference type="SUPFAM" id="SSF56235">
    <property type="entry name" value="N-terminal nucleophile aminohydrolases (Ntn hydrolases)"/>
    <property type="match status" value="1"/>
</dbReference>
<evidence type="ECO:0000256" key="6">
    <source>
        <dbReference type="ARBA" id="ARBA00044804"/>
    </source>
</evidence>
<keyword evidence="11" id="KW-0614">Plasmid</keyword>
<keyword evidence="3 11" id="KW-0378">Hydrolase</keyword>
<protein>
    <recommendedName>
        <fullName evidence="5">choloylglycine hydrolase</fullName>
        <ecNumber evidence="5">3.5.1.24</ecNumber>
    </recommendedName>
    <alternativeName>
        <fullName evidence="6">Bile salt hydrolase</fullName>
    </alternativeName>
    <alternativeName>
        <fullName evidence="7">Choloylglycine hydrolase</fullName>
    </alternativeName>
</protein>
<dbReference type="Pfam" id="PF02275">
    <property type="entry name" value="CBAH"/>
    <property type="match status" value="1"/>
</dbReference>
<geneLocation type="plasmid" evidence="11 12">
    <name>pR1</name>
</geneLocation>
<dbReference type="CDD" id="cd00542">
    <property type="entry name" value="Ntn_PVA"/>
    <property type="match status" value="1"/>
</dbReference>
<evidence type="ECO:0000256" key="1">
    <source>
        <dbReference type="ARBA" id="ARBA00004860"/>
    </source>
</evidence>
<evidence type="ECO:0000256" key="3">
    <source>
        <dbReference type="ARBA" id="ARBA00022801"/>
    </source>
</evidence>